<sequence>SHEGPIKFLGVSFVRNRFQTLQGAPVPPSKDNTARRWTMGPTVLWAPWSGHSHLDLFLGDGYIR</sequence>
<proteinExistence type="predicted"/>
<dbReference type="GeneTree" id="ENSGT00910000147720"/>
<dbReference type="AlphaFoldDB" id="A0A8C8YJX5"/>
<dbReference type="Ensembl" id="ENSPSMT00000003979.1">
    <property type="protein sequence ID" value="ENSPSMP00000003274.1"/>
    <property type="gene ID" value="ENSPSMG00000002686.1"/>
</dbReference>
<protein>
    <submittedName>
        <fullName evidence="1">Uncharacterized protein</fullName>
    </submittedName>
</protein>
<reference evidence="1" key="2">
    <citation type="submission" date="2025-09" db="UniProtKB">
        <authorList>
            <consortium name="Ensembl"/>
        </authorList>
    </citation>
    <scope>IDENTIFICATION</scope>
</reference>
<reference evidence="1" key="1">
    <citation type="submission" date="2025-08" db="UniProtKB">
        <authorList>
            <consortium name="Ensembl"/>
        </authorList>
    </citation>
    <scope>IDENTIFICATION</scope>
</reference>
<accession>A0A8C8YJX5</accession>
<evidence type="ECO:0000313" key="2">
    <source>
        <dbReference type="Proteomes" id="UP000694414"/>
    </source>
</evidence>
<name>A0A8C8YJX5_PROSS</name>
<evidence type="ECO:0000313" key="1">
    <source>
        <dbReference type="Ensembl" id="ENSPSMP00000003274.1"/>
    </source>
</evidence>
<dbReference type="Proteomes" id="UP000694414">
    <property type="component" value="Unplaced"/>
</dbReference>
<keyword evidence="2" id="KW-1185">Reference proteome</keyword>
<organism evidence="1 2">
    <name type="scientific">Prolemur simus</name>
    <name type="common">Greater bamboo lemur</name>
    <name type="synonym">Hapalemur simus</name>
    <dbReference type="NCBI Taxonomy" id="1328070"/>
    <lineage>
        <taxon>Eukaryota</taxon>
        <taxon>Metazoa</taxon>
        <taxon>Chordata</taxon>
        <taxon>Craniata</taxon>
        <taxon>Vertebrata</taxon>
        <taxon>Euteleostomi</taxon>
        <taxon>Mammalia</taxon>
        <taxon>Eutheria</taxon>
        <taxon>Euarchontoglires</taxon>
        <taxon>Primates</taxon>
        <taxon>Strepsirrhini</taxon>
        <taxon>Lemuriformes</taxon>
        <taxon>Lemuridae</taxon>
        <taxon>Prolemur</taxon>
    </lineage>
</organism>